<evidence type="ECO:0000256" key="2">
    <source>
        <dbReference type="ARBA" id="ARBA00009046"/>
    </source>
</evidence>
<dbReference type="Gene3D" id="1.10.3210.30">
    <property type="match status" value="1"/>
</dbReference>
<reference evidence="11 12" key="1">
    <citation type="submission" date="2015-09" db="EMBL/GenBank/DDBJ databases">
        <authorList>
            <consortium name="Pathogen Informatics"/>
        </authorList>
    </citation>
    <scope>NUCLEOTIDE SEQUENCE [LARGE SCALE GENOMIC DNA]</scope>
    <source>
        <strain evidence="11 12">2789STDY5834928</strain>
    </source>
</reference>
<dbReference type="AlphaFoldDB" id="A0A174ZM41"/>
<evidence type="ECO:0000256" key="4">
    <source>
        <dbReference type="ARBA" id="ARBA00022723"/>
    </source>
</evidence>
<keyword evidence="7" id="KW-0347">Helicase</keyword>
<feature type="domain" description="HD Cas3-type" evidence="10">
    <location>
        <begin position="16"/>
        <end position="209"/>
    </location>
</feature>
<dbReference type="EMBL" id="CZBY01000014">
    <property type="protein sequence ID" value="CUQ88493.1"/>
    <property type="molecule type" value="Genomic_DNA"/>
</dbReference>
<dbReference type="GO" id="GO:0016787">
    <property type="term" value="F:hydrolase activity"/>
    <property type="evidence" value="ECO:0007669"/>
    <property type="project" value="UniProtKB-KW"/>
</dbReference>
<evidence type="ECO:0000259" key="10">
    <source>
        <dbReference type="PROSITE" id="PS51643"/>
    </source>
</evidence>
<evidence type="ECO:0000256" key="1">
    <source>
        <dbReference type="ARBA" id="ARBA00006847"/>
    </source>
</evidence>
<dbReference type="InterPro" id="IPR006474">
    <property type="entry name" value="Helicase_Cas3_CRISPR-ass_core"/>
</dbReference>
<dbReference type="Pfam" id="PF00270">
    <property type="entry name" value="DEAD"/>
    <property type="match status" value="1"/>
</dbReference>
<keyword evidence="6 11" id="KW-0378">Hydrolase</keyword>
<evidence type="ECO:0000256" key="3">
    <source>
        <dbReference type="ARBA" id="ARBA00022722"/>
    </source>
</evidence>
<protein>
    <submittedName>
        <fullName evidence="11">Predicted HD-superfamily hydrolase</fullName>
    </submittedName>
</protein>
<evidence type="ECO:0000256" key="8">
    <source>
        <dbReference type="ARBA" id="ARBA00022840"/>
    </source>
</evidence>
<accession>A0A174ZM41</accession>
<dbReference type="InterPro" id="IPR054712">
    <property type="entry name" value="Cas3-like_dom"/>
</dbReference>
<keyword evidence="3" id="KW-0540">Nuclease</keyword>
<dbReference type="SUPFAM" id="SSF52540">
    <property type="entry name" value="P-loop containing nucleoside triphosphate hydrolases"/>
    <property type="match status" value="1"/>
</dbReference>
<keyword evidence="9" id="KW-0051">Antiviral defense</keyword>
<dbReference type="Proteomes" id="UP000095662">
    <property type="component" value="Unassembled WGS sequence"/>
</dbReference>
<evidence type="ECO:0000256" key="5">
    <source>
        <dbReference type="ARBA" id="ARBA00022741"/>
    </source>
</evidence>
<evidence type="ECO:0000313" key="11">
    <source>
        <dbReference type="EMBL" id="CUQ88493.1"/>
    </source>
</evidence>
<keyword evidence="5" id="KW-0547">Nucleotide-binding</keyword>
<dbReference type="GO" id="GO:0004386">
    <property type="term" value="F:helicase activity"/>
    <property type="evidence" value="ECO:0007669"/>
    <property type="project" value="UniProtKB-KW"/>
</dbReference>
<dbReference type="Pfam" id="PF01966">
    <property type="entry name" value="HD"/>
    <property type="match status" value="1"/>
</dbReference>
<dbReference type="NCBIfam" id="TIGR01596">
    <property type="entry name" value="cas3_HD"/>
    <property type="match status" value="1"/>
</dbReference>
<dbReference type="Pfam" id="PF22590">
    <property type="entry name" value="Cas3-like_C_2"/>
    <property type="match status" value="1"/>
</dbReference>
<dbReference type="GO" id="GO:0051607">
    <property type="term" value="P:defense response to virus"/>
    <property type="evidence" value="ECO:0007669"/>
    <property type="project" value="UniProtKB-KW"/>
</dbReference>
<dbReference type="GO" id="GO:0046872">
    <property type="term" value="F:metal ion binding"/>
    <property type="evidence" value="ECO:0007669"/>
    <property type="project" value="UniProtKB-KW"/>
</dbReference>
<evidence type="ECO:0000256" key="7">
    <source>
        <dbReference type="ARBA" id="ARBA00022806"/>
    </source>
</evidence>
<dbReference type="SUPFAM" id="SSF109604">
    <property type="entry name" value="HD-domain/PDEase-like"/>
    <property type="match status" value="1"/>
</dbReference>
<proteinExistence type="inferred from homology"/>
<evidence type="ECO:0000256" key="9">
    <source>
        <dbReference type="ARBA" id="ARBA00023118"/>
    </source>
</evidence>
<gene>
    <name evidence="11" type="ORF">ERS852540_01728</name>
</gene>
<dbReference type="Gene3D" id="3.40.50.300">
    <property type="entry name" value="P-loop containing nucleotide triphosphate hydrolases"/>
    <property type="match status" value="2"/>
</dbReference>
<organism evidence="11 12">
    <name type="scientific">[Eubacterium] siraeum</name>
    <dbReference type="NCBI Taxonomy" id="39492"/>
    <lineage>
        <taxon>Bacteria</taxon>
        <taxon>Bacillati</taxon>
        <taxon>Bacillota</taxon>
        <taxon>Clostridia</taxon>
        <taxon>Eubacteriales</taxon>
        <taxon>Oscillospiraceae</taxon>
        <taxon>Oscillospiraceae incertae sedis</taxon>
    </lineage>
</organism>
<dbReference type="InterPro" id="IPR006674">
    <property type="entry name" value="HD_domain"/>
</dbReference>
<comment type="similarity">
    <text evidence="1">In the N-terminal section; belongs to the CRISPR-associated nuclease Cas3-HD family.</text>
</comment>
<keyword evidence="4" id="KW-0479">Metal-binding</keyword>
<dbReference type="InterPro" id="IPR038257">
    <property type="entry name" value="CRISPR-assoc_Cas3_HD_sf"/>
</dbReference>
<sequence length="819" mass="93650">MEYIAHIKDDDASDGVNRIEETVTEHSEKVAKLAEKYGQPLRIPHIVCIGAMLHDVGKLNKDFSEYIRGSSRYERGDIDHSYAGARYLEEYTAGTNGYVRYTAQLIARIIISHHGLHDWWTDKCKNYYKSRCSKQERYKEINDNIKQFISDNELNNILIDATNEYSKIDEKIQQICNSEKNTISLVTKAFYFGMLERLAESCLIDADRTATAEFMEGIEITEPSEDEIQRNWLDMKQRLDNKLSKFSGSDSLISKLRMHISDRCCAFAKNDVGISQLIVPTGGGKTLSALRFAIEYAVEHKVEHKKERIFYISPFMSILEQNGDVIREIVGDDNYLEHHSDMYCKIVGDKSKSKEKVAEELEDYELRCQHWDKPLIATTMLQFMDTLFSSRTETIRRMHRFTNSVIIIDEVQSIPVKCVYIFNLAMNFLANFMGCTIVLCTATQPTLEQCKYPIMLDKESSMTGDYKQDFVDFARTKITPLLDNKGGYSYGEAAAVCMDKYRENGNILFVVNTKDAAAKVYSEVSNLNKEESFQAKLIHLSTNMCPAHRRNAIEDIRDMLNKGQPVICITTQLIEAGVDISFKCVIRSHAGMENVAQAAGRCNRNGEKVCGDVYIIELKEENVSSLGELTEARQQSINTIIDVMSKKSDDYLSVDAMNYYYNHFYSECTDKKGKDILKYQLDNPEDDILNLLSLNSIFRNSNEFCRDGQAFKTAGDNFRMIDNNTIDIIVPYNEEASGIIDELNGKTTISQALELQRKAQQYTVSVYDYTFKKLAENDALNEIKVRQDEKVYIYALKKEFYNNATGLSTEGKPQEAMFV</sequence>
<comment type="similarity">
    <text evidence="2">In the central section; belongs to the CRISPR-associated helicase Cas3 family.</text>
</comment>
<keyword evidence="8" id="KW-0067">ATP-binding</keyword>
<dbReference type="PROSITE" id="PS51643">
    <property type="entry name" value="HD_CAS3"/>
    <property type="match status" value="1"/>
</dbReference>
<dbReference type="OrthoDB" id="9810236at2"/>
<evidence type="ECO:0000313" key="12">
    <source>
        <dbReference type="Proteomes" id="UP000095662"/>
    </source>
</evidence>
<dbReference type="InterPro" id="IPR011545">
    <property type="entry name" value="DEAD/DEAH_box_helicase_dom"/>
</dbReference>
<dbReference type="GO" id="GO:0004518">
    <property type="term" value="F:nuclease activity"/>
    <property type="evidence" value="ECO:0007669"/>
    <property type="project" value="UniProtKB-KW"/>
</dbReference>
<dbReference type="GO" id="GO:0005524">
    <property type="term" value="F:ATP binding"/>
    <property type="evidence" value="ECO:0007669"/>
    <property type="project" value="UniProtKB-KW"/>
</dbReference>
<dbReference type="NCBIfam" id="TIGR01587">
    <property type="entry name" value="cas3_core"/>
    <property type="match status" value="1"/>
</dbReference>
<dbReference type="STRING" id="39492.ERS852540_01728"/>
<dbReference type="GO" id="GO:0003676">
    <property type="term" value="F:nucleic acid binding"/>
    <property type="evidence" value="ECO:0007669"/>
    <property type="project" value="InterPro"/>
</dbReference>
<name>A0A174ZM41_9FIRM</name>
<dbReference type="CDD" id="cd17930">
    <property type="entry name" value="DEXHc_cas3"/>
    <property type="match status" value="1"/>
</dbReference>
<dbReference type="InterPro" id="IPR003607">
    <property type="entry name" value="HD/PDEase_dom"/>
</dbReference>
<dbReference type="SMART" id="SM00471">
    <property type="entry name" value="HDc"/>
    <property type="match status" value="1"/>
</dbReference>
<dbReference type="InterPro" id="IPR027417">
    <property type="entry name" value="P-loop_NTPase"/>
</dbReference>
<dbReference type="CDD" id="cd09641">
    <property type="entry name" value="Cas3''_I"/>
    <property type="match status" value="1"/>
</dbReference>
<evidence type="ECO:0000256" key="6">
    <source>
        <dbReference type="ARBA" id="ARBA00022801"/>
    </source>
</evidence>
<dbReference type="InterPro" id="IPR006483">
    <property type="entry name" value="CRISPR-assoc_Cas3_HD"/>
</dbReference>